<sequence length="262" mass="29841">MDATSLTSTQRSEIPGIAISTPIFLPGWWTGLESSQRWLLTAYNLLYTSGLIVLVLIIISDTYAENELQLVGLRVNEKIDQKVQYVLRIAALTGFWKRHARFTDTQKVETAEIKEILSSDLTSARELWDHCTDYAHRAIASRHSAFVLLTLGLMGLLSGYFICIFSRKWFIRTTMIGSVFVLAALFLLWAAALEYNICVVDRQTLITSDYRLTYVGFKGRFFQPTLRLFLLQSIGIGVVYVFLFLPMIIVGLVLLYVKDYNL</sequence>
<feature type="transmembrane region" description="Helical" evidence="1">
    <location>
        <begin position="228"/>
        <end position="257"/>
    </location>
</feature>
<keyword evidence="1" id="KW-0812">Transmembrane</keyword>
<reference evidence="2" key="1">
    <citation type="submission" date="2024-06" db="EMBL/GenBank/DDBJ databases">
        <authorList>
            <person name="Liu X."/>
            <person name="Lenzi L."/>
            <person name="Haldenby T S."/>
            <person name="Uol C."/>
        </authorList>
    </citation>
    <scope>NUCLEOTIDE SEQUENCE</scope>
</reference>
<evidence type="ECO:0000313" key="3">
    <source>
        <dbReference type="Proteomes" id="UP001497525"/>
    </source>
</evidence>
<feature type="transmembrane region" description="Helical" evidence="1">
    <location>
        <begin position="146"/>
        <end position="167"/>
    </location>
</feature>
<feature type="transmembrane region" description="Helical" evidence="1">
    <location>
        <begin position="38"/>
        <end position="59"/>
    </location>
</feature>
<protein>
    <submittedName>
        <fullName evidence="2">Uncharacterized protein</fullName>
    </submittedName>
</protein>
<organism evidence="2 3">
    <name type="scientific">Calicophoron daubneyi</name>
    <name type="common">Rumen fluke</name>
    <name type="synonym">Paramphistomum daubneyi</name>
    <dbReference type="NCBI Taxonomy" id="300641"/>
    <lineage>
        <taxon>Eukaryota</taxon>
        <taxon>Metazoa</taxon>
        <taxon>Spiralia</taxon>
        <taxon>Lophotrochozoa</taxon>
        <taxon>Platyhelminthes</taxon>
        <taxon>Trematoda</taxon>
        <taxon>Digenea</taxon>
        <taxon>Plagiorchiida</taxon>
        <taxon>Pronocephalata</taxon>
        <taxon>Paramphistomoidea</taxon>
        <taxon>Paramphistomidae</taxon>
        <taxon>Calicophoron</taxon>
    </lineage>
</organism>
<dbReference type="AlphaFoldDB" id="A0AAV2T479"/>
<feature type="transmembrane region" description="Helical" evidence="1">
    <location>
        <begin position="173"/>
        <end position="193"/>
    </location>
</feature>
<dbReference type="Proteomes" id="UP001497525">
    <property type="component" value="Unassembled WGS sequence"/>
</dbReference>
<evidence type="ECO:0000256" key="1">
    <source>
        <dbReference type="SAM" id="Phobius"/>
    </source>
</evidence>
<evidence type="ECO:0000313" key="2">
    <source>
        <dbReference type="EMBL" id="CAL5130891.1"/>
    </source>
</evidence>
<keyword evidence="1" id="KW-0472">Membrane</keyword>
<gene>
    <name evidence="2" type="ORF">CDAUBV1_LOCUS3095</name>
</gene>
<accession>A0AAV2T479</accession>
<keyword evidence="1" id="KW-1133">Transmembrane helix</keyword>
<comment type="caution">
    <text evidence="2">The sequence shown here is derived from an EMBL/GenBank/DDBJ whole genome shotgun (WGS) entry which is preliminary data.</text>
</comment>
<dbReference type="EMBL" id="CAXLJL010000078">
    <property type="protein sequence ID" value="CAL5130891.1"/>
    <property type="molecule type" value="Genomic_DNA"/>
</dbReference>
<name>A0AAV2T479_CALDB</name>
<proteinExistence type="predicted"/>